<feature type="transmembrane region" description="Helical" evidence="1">
    <location>
        <begin position="12"/>
        <end position="31"/>
    </location>
</feature>
<gene>
    <name evidence="2" type="ORF">DCF15_09335</name>
</gene>
<keyword evidence="1" id="KW-0472">Membrane</keyword>
<dbReference type="EMBL" id="QBMP01000079">
    <property type="protein sequence ID" value="PZO56112.1"/>
    <property type="molecule type" value="Genomic_DNA"/>
</dbReference>
<dbReference type="AlphaFoldDB" id="A0A2W4XJ26"/>
<evidence type="ECO:0000256" key="1">
    <source>
        <dbReference type="SAM" id="Phobius"/>
    </source>
</evidence>
<proteinExistence type="predicted"/>
<keyword evidence="1" id="KW-1133">Transmembrane helix</keyword>
<organism evidence="2 3">
    <name type="scientific">Phormidesmis priestleyi</name>
    <dbReference type="NCBI Taxonomy" id="268141"/>
    <lineage>
        <taxon>Bacteria</taxon>
        <taxon>Bacillati</taxon>
        <taxon>Cyanobacteriota</taxon>
        <taxon>Cyanophyceae</taxon>
        <taxon>Leptolyngbyales</taxon>
        <taxon>Leptolyngbyaceae</taxon>
        <taxon>Phormidesmis</taxon>
    </lineage>
</organism>
<protein>
    <submittedName>
        <fullName evidence="2">Uncharacterized protein</fullName>
    </submittedName>
</protein>
<reference evidence="2 3" key="2">
    <citation type="submission" date="2018-06" db="EMBL/GenBank/DDBJ databases">
        <title>Metagenomic assembly of (sub)arctic Cyanobacteria and their associated microbiome from non-axenic cultures.</title>
        <authorList>
            <person name="Baurain D."/>
        </authorList>
    </citation>
    <scope>NUCLEOTIDE SEQUENCE [LARGE SCALE GENOMIC DNA]</scope>
    <source>
        <strain evidence="2">ULC027bin1</strain>
    </source>
</reference>
<comment type="caution">
    <text evidence="2">The sequence shown here is derived from an EMBL/GenBank/DDBJ whole genome shotgun (WGS) entry which is preliminary data.</text>
</comment>
<keyword evidence="1" id="KW-0812">Transmembrane</keyword>
<reference evidence="3" key="1">
    <citation type="submission" date="2018-04" db="EMBL/GenBank/DDBJ databases">
        <authorList>
            <person name="Cornet L."/>
        </authorList>
    </citation>
    <scope>NUCLEOTIDE SEQUENCE [LARGE SCALE GENOMIC DNA]</scope>
</reference>
<evidence type="ECO:0000313" key="3">
    <source>
        <dbReference type="Proteomes" id="UP000249794"/>
    </source>
</evidence>
<dbReference type="Proteomes" id="UP000249794">
    <property type="component" value="Unassembled WGS sequence"/>
</dbReference>
<evidence type="ECO:0000313" key="2">
    <source>
        <dbReference type="EMBL" id="PZO56112.1"/>
    </source>
</evidence>
<accession>A0A2W4XJ26</accession>
<sequence length="105" mass="11590">MNRQKRQRRQASGSGIETVIVIVIVSAIALFKMQFSPSQVPPPIAAITRPDCTVKGNISMNSGNKLYHLPGMEDYENTVIDPGKGEKWFCTEDEAIASGWRKAPN</sequence>
<name>A0A2W4XJ26_9CYAN</name>